<keyword evidence="2" id="KW-1185">Reference proteome</keyword>
<dbReference type="OrthoDB" id="10639216at2759"/>
<sequence>MNSSCSIPSQLIARSLTYISDKTLSFRGLCVSRIEPTKAEEDRYQVSRAIKYHTSCVMRHASNRLLQEAPFIQDVIRNHIGVFSLLLRIPRKPVFQGSESFPPVDWKWGGIRLPLPADEISMPIETDRFLKSDQRWICLGLFRRWKNSESFNNPEMLQQFTEVVFSRGNQGGHLPSDGCLTVGHQMIQRKMVSTETALF</sequence>
<gene>
    <name evidence="1" type="ORF">T11_1723</name>
</gene>
<evidence type="ECO:0000313" key="1">
    <source>
        <dbReference type="EMBL" id="KRZ18669.1"/>
    </source>
</evidence>
<comment type="caution">
    <text evidence="1">The sequence shown here is derived from an EMBL/GenBank/DDBJ whole genome shotgun (WGS) entry which is preliminary data.</text>
</comment>
<organism evidence="1 2">
    <name type="scientific">Trichinella zimbabwensis</name>
    <dbReference type="NCBI Taxonomy" id="268475"/>
    <lineage>
        <taxon>Eukaryota</taxon>
        <taxon>Metazoa</taxon>
        <taxon>Ecdysozoa</taxon>
        <taxon>Nematoda</taxon>
        <taxon>Enoplea</taxon>
        <taxon>Dorylaimia</taxon>
        <taxon>Trichinellida</taxon>
        <taxon>Trichinellidae</taxon>
        <taxon>Trichinella</taxon>
    </lineage>
</organism>
<protein>
    <submittedName>
        <fullName evidence="1">Uncharacterized protein</fullName>
    </submittedName>
</protein>
<proteinExistence type="predicted"/>
<reference evidence="1 2" key="1">
    <citation type="submission" date="2015-01" db="EMBL/GenBank/DDBJ databases">
        <title>Evolution of Trichinella species and genotypes.</title>
        <authorList>
            <person name="Korhonen P.K."/>
            <person name="Edoardo P."/>
            <person name="Giuseppe L.R."/>
            <person name="Gasser R.B."/>
        </authorList>
    </citation>
    <scope>NUCLEOTIDE SEQUENCE [LARGE SCALE GENOMIC DNA]</scope>
    <source>
        <strain evidence="1">ISS1029</strain>
    </source>
</reference>
<dbReference type="AlphaFoldDB" id="A0A0V1I748"/>
<dbReference type="EMBL" id="JYDP01000002">
    <property type="protein sequence ID" value="KRZ18669.1"/>
    <property type="molecule type" value="Genomic_DNA"/>
</dbReference>
<dbReference type="Proteomes" id="UP000055024">
    <property type="component" value="Unassembled WGS sequence"/>
</dbReference>
<accession>A0A0V1I748</accession>
<name>A0A0V1I748_9BILA</name>
<evidence type="ECO:0000313" key="2">
    <source>
        <dbReference type="Proteomes" id="UP000055024"/>
    </source>
</evidence>